<keyword evidence="4" id="KW-0808">Transferase</keyword>
<evidence type="ECO:0000256" key="1">
    <source>
        <dbReference type="ARBA" id="ARBA00001933"/>
    </source>
</evidence>
<dbReference type="PANTHER" id="PTHR46383">
    <property type="entry name" value="ASPARTATE AMINOTRANSFERASE"/>
    <property type="match status" value="1"/>
</dbReference>
<dbReference type="PANTHER" id="PTHR46383:SF1">
    <property type="entry name" value="ASPARTATE AMINOTRANSFERASE"/>
    <property type="match status" value="1"/>
</dbReference>
<organism evidence="7 8">
    <name type="scientific">Liquidambar formosana</name>
    <name type="common">Formosan gum</name>
    <dbReference type="NCBI Taxonomy" id="63359"/>
    <lineage>
        <taxon>Eukaryota</taxon>
        <taxon>Viridiplantae</taxon>
        <taxon>Streptophyta</taxon>
        <taxon>Embryophyta</taxon>
        <taxon>Tracheophyta</taxon>
        <taxon>Spermatophyta</taxon>
        <taxon>Magnoliopsida</taxon>
        <taxon>eudicotyledons</taxon>
        <taxon>Gunneridae</taxon>
        <taxon>Pentapetalae</taxon>
        <taxon>Saxifragales</taxon>
        <taxon>Altingiaceae</taxon>
        <taxon>Liquidambar</taxon>
    </lineage>
</organism>
<keyword evidence="5" id="KW-0663">Pyridoxal phosphate</keyword>
<dbReference type="GO" id="GO:0030170">
    <property type="term" value="F:pyridoxal phosphate binding"/>
    <property type="evidence" value="ECO:0007669"/>
    <property type="project" value="InterPro"/>
</dbReference>
<keyword evidence="8" id="KW-1185">Reference proteome</keyword>
<sequence>MASTSGACSISQKAGVAALGMGYAGGEAGATMVKAFSFGELEGVKTSEPQGAFYLLVDFSSYYGAEAEGFGIIQNSESLSRYLLDRAQVALVPGDASGDDSCVRISYAASLSNLQVAMERIKKAITPLRRAIPV</sequence>
<gene>
    <name evidence="7" type="ORF">L1049_002221</name>
</gene>
<dbReference type="Pfam" id="PF00155">
    <property type="entry name" value="Aminotran_1_2"/>
    <property type="match status" value="1"/>
</dbReference>
<name>A0AAP0NGP2_LIQFO</name>
<accession>A0AAP0NGP2</accession>
<dbReference type="SUPFAM" id="SSF53383">
    <property type="entry name" value="PLP-dependent transferases"/>
    <property type="match status" value="1"/>
</dbReference>
<dbReference type="AlphaFoldDB" id="A0AAP0NGP2"/>
<dbReference type="Gene3D" id="3.90.1150.10">
    <property type="entry name" value="Aspartate Aminotransferase, domain 1"/>
    <property type="match status" value="1"/>
</dbReference>
<comment type="cofactor">
    <cofactor evidence="1">
        <name>pyridoxal 5'-phosphate</name>
        <dbReference type="ChEBI" id="CHEBI:597326"/>
    </cofactor>
</comment>
<protein>
    <recommendedName>
        <fullName evidence="6">Aminotransferase class I/classII large domain-containing protein</fullName>
    </recommendedName>
</protein>
<keyword evidence="3" id="KW-0032">Aminotransferase</keyword>
<dbReference type="GO" id="GO:0006520">
    <property type="term" value="P:amino acid metabolic process"/>
    <property type="evidence" value="ECO:0007669"/>
    <property type="project" value="InterPro"/>
</dbReference>
<comment type="similarity">
    <text evidence="2">Belongs to the class-I pyridoxal-phosphate-dependent aminotransferase family.</text>
</comment>
<dbReference type="Proteomes" id="UP001415857">
    <property type="component" value="Unassembled WGS sequence"/>
</dbReference>
<evidence type="ECO:0000256" key="5">
    <source>
        <dbReference type="ARBA" id="ARBA00022898"/>
    </source>
</evidence>
<dbReference type="InterPro" id="IPR015424">
    <property type="entry name" value="PyrdxlP-dep_Trfase"/>
</dbReference>
<proteinExistence type="inferred from homology"/>
<dbReference type="EMBL" id="JBBPBK010000013">
    <property type="protein sequence ID" value="KAK9271856.1"/>
    <property type="molecule type" value="Genomic_DNA"/>
</dbReference>
<evidence type="ECO:0000259" key="6">
    <source>
        <dbReference type="Pfam" id="PF00155"/>
    </source>
</evidence>
<dbReference type="InterPro" id="IPR004839">
    <property type="entry name" value="Aminotransferase_I/II_large"/>
</dbReference>
<evidence type="ECO:0000313" key="7">
    <source>
        <dbReference type="EMBL" id="KAK9271856.1"/>
    </source>
</evidence>
<dbReference type="GO" id="GO:0008483">
    <property type="term" value="F:transaminase activity"/>
    <property type="evidence" value="ECO:0007669"/>
    <property type="project" value="UniProtKB-KW"/>
</dbReference>
<comment type="caution">
    <text evidence="7">The sequence shown here is derived from an EMBL/GenBank/DDBJ whole genome shotgun (WGS) entry which is preliminary data.</text>
</comment>
<evidence type="ECO:0000256" key="3">
    <source>
        <dbReference type="ARBA" id="ARBA00022576"/>
    </source>
</evidence>
<evidence type="ECO:0000313" key="8">
    <source>
        <dbReference type="Proteomes" id="UP001415857"/>
    </source>
</evidence>
<evidence type="ECO:0000256" key="4">
    <source>
        <dbReference type="ARBA" id="ARBA00022679"/>
    </source>
</evidence>
<dbReference type="InterPro" id="IPR050596">
    <property type="entry name" value="AspAT/PAT-like"/>
</dbReference>
<evidence type="ECO:0000256" key="2">
    <source>
        <dbReference type="ARBA" id="ARBA00007441"/>
    </source>
</evidence>
<feature type="domain" description="Aminotransferase class I/classII large" evidence="6">
    <location>
        <begin position="41"/>
        <end position="121"/>
    </location>
</feature>
<reference evidence="7 8" key="1">
    <citation type="journal article" date="2024" name="Plant J.">
        <title>Genome sequences and population genomics reveal climatic adaptation and genomic divergence between two closely related sweetgum species.</title>
        <authorList>
            <person name="Xu W.Q."/>
            <person name="Ren C.Q."/>
            <person name="Zhang X.Y."/>
            <person name="Comes H.P."/>
            <person name="Liu X.H."/>
            <person name="Li Y.G."/>
            <person name="Kettle C.J."/>
            <person name="Jalonen R."/>
            <person name="Gaisberger H."/>
            <person name="Ma Y.Z."/>
            <person name="Qiu Y.X."/>
        </authorList>
    </citation>
    <scope>NUCLEOTIDE SEQUENCE [LARGE SCALE GENOMIC DNA]</scope>
    <source>
        <strain evidence="7">Hangzhou</strain>
    </source>
</reference>
<dbReference type="InterPro" id="IPR015422">
    <property type="entry name" value="PyrdxlP-dep_Trfase_small"/>
</dbReference>